<keyword evidence="2" id="KW-1185">Reference proteome</keyword>
<dbReference type="Gene3D" id="3.40.50.2000">
    <property type="entry name" value="Glycogen Phosphorylase B"/>
    <property type="match status" value="2"/>
</dbReference>
<protein>
    <recommendedName>
        <fullName evidence="3">Glycosyltransferase</fullName>
    </recommendedName>
</protein>
<organism evidence="1 2">
    <name type="scientific">Bacteroides uniformis</name>
    <dbReference type="NCBI Taxonomy" id="820"/>
    <lineage>
        <taxon>Bacteria</taxon>
        <taxon>Pseudomonadati</taxon>
        <taxon>Bacteroidota</taxon>
        <taxon>Bacteroidia</taxon>
        <taxon>Bacteroidales</taxon>
        <taxon>Bacteroidaceae</taxon>
        <taxon>Bacteroides</taxon>
    </lineage>
</organism>
<sequence>MKRKKILYLMHVPWGWIKQRPHFFAELLSMDFDVDVFYKKSTIVSKKDLLTSIDNKYRNLSVKGFRYFPFEKIPVLKYLHCEWINTFLLIFQLPSFKKYDFIWVTSPLLYSVIRIFCKKDSPIIYDCMDDVLEFPAPKKNKILYNKLLNNEVRLLEISRNVISSAEYLKHKILKRSAVNREVVVVNNAIALPDEHLIDDSKMVRIKKELGNLSFILMYIGTISEWFDFDAILFSLENNPKTHVVLFGPTDITIPTHERVHYMGTIERKYIFTIMSFANVLIMPFKVNELIRSVNPVKIYEYIYAAKPVIVSKYEETEKFSKFVYTYITKEDFSTLISKLVIGQKACLTDKEEMKAFALANTWNSRYKLLRMLLQ</sequence>
<dbReference type="SUPFAM" id="SSF53756">
    <property type="entry name" value="UDP-Glycosyltransferase/glycogen phosphorylase"/>
    <property type="match status" value="1"/>
</dbReference>
<evidence type="ECO:0008006" key="3">
    <source>
        <dbReference type="Google" id="ProtNLM"/>
    </source>
</evidence>
<comment type="caution">
    <text evidence="1">The sequence shown here is derived from an EMBL/GenBank/DDBJ whole genome shotgun (WGS) entry which is preliminary data.</text>
</comment>
<evidence type="ECO:0000313" key="2">
    <source>
        <dbReference type="Proteomes" id="UP001196342"/>
    </source>
</evidence>
<reference evidence="1 2" key="1">
    <citation type="submission" date="2020-12" db="EMBL/GenBank/DDBJ databases">
        <title>Microorganisms.</title>
        <authorList>
            <person name="Matos J."/>
            <person name="Faleiro L."/>
            <person name="Duarte I."/>
        </authorList>
    </citation>
    <scope>NUCLEOTIDE SEQUENCE [LARGE SCALE GENOMIC DNA]</scope>
    <source>
        <strain evidence="1 2">PtFD3Pch2</strain>
    </source>
</reference>
<proteinExistence type="predicted"/>
<gene>
    <name evidence="1" type="ORF">JQN06_17950</name>
</gene>
<dbReference type="Proteomes" id="UP001196342">
    <property type="component" value="Unassembled WGS sequence"/>
</dbReference>
<name>A0ABS5X7S0_BACUN</name>
<dbReference type="EMBL" id="JAFBJK010000005">
    <property type="protein sequence ID" value="MBT8728011.1"/>
    <property type="molecule type" value="Genomic_DNA"/>
</dbReference>
<accession>A0ABS5X7S0</accession>
<evidence type="ECO:0000313" key="1">
    <source>
        <dbReference type="EMBL" id="MBT8728011.1"/>
    </source>
</evidence>